<gene>
    <name evidence="1" type="ORF">ACFOGH_15360</name>
</gene>
<protein>
    <submittedName>
        <fullName evidence="1">Uncharacterized protein</fullName>
    </submittedName>
</protein>
<dbReference type="EMBL" id="JBHRTO010000002">
    <property type="protein sequence ID" value="MFC3182378.1"/>
    <property type="molecule type" value="Genomic_DNA"/>
</dbReference>
<organism evidence="1 2">
    <name type="scientific">Cypionkella sinensis</name>
    <dbReference type="NCBI Taxonomy" id="1756043"/>
    <lineage>
        <taxon>Bacteria</taxon>
        <taxon>Pseudomonadati</taxon>
        <taxon>Pseudomonadota</taxon>
        <taxon>Alphaproteobacteria</taxon>
        <taxon>Rhodobacterales</taxon>
        <taxon>Paracoccaceae</taxon>
        <taxon>Cypionkella</taxon>
    </lineage>
</organism>
<evidence type="ECO:0000313" key="1">
    <source>
        <dbReference type="EMBL" id="MFC3182378.1"/>
    </source>
</evidence>
<name>A0ABV7J3G9_9RHOB</name>
<reference evidence="2" key="1">
    <citation type="journal article" date="2019" name="Int. J. Syst. Evol. Microbiol.">
        <title>The Global Catalogue of Microorganisms (GCM) 10K type strain sequencing project: providing services to taxonomists for standard genome sequencing and annotation.</title>
        <authorList>
            <consortium name="The Broad Institute Genomics Platform"/>
            <consortium name="The Broad Institute Genome Sequencing Center for Infectious Disease"/>
            <person name="Wu L."/>
            <person name="Ma J."/>
        </authorList>
    </citation>
    <scope>NUCLEOTIDE SEQUENCE [LARGE SCALE GENOMIC DNA]</scope>
    <source>
        <strain evidence="2">KCTC 52039</strain>
    </source>
</reference>
<dbReference type="RefSeq" id="WP_380074046.1">
    <property type="nucleotide sequence ID" value="NZ_JBHRTO010000002.1"/>
</dbReference>
<evidence type="ECO:0000313" key="2">
    <source>
        <dbReference type="Proteomes" id="UP001595547"/>
    </source>
</evidence>
<accession>A0ABV7J3G9</accession>
<sequence length="40" mass="4152">MSADVAGRARAVGTLVGAGMTLENALQLVGWGKEDGRTYE</sequence>
<comment type="caution">
    <text evidence="1">The sequence shown here is derived from an EMBL/GenBank/DDBJ whole genome shotgun (WGS) entry which is preliminary data.</text>
</comment>
<dbReference type="Proteomes" id="UP001595547">
    <property type="component" value="Unassembled WGS sequence"/>
</dbReference>
<keyword evidence="2" id="KW-1185">Reference proteome</keyword>
<proteinExistence type="predicted"/>